<sequence length="375" mass="41554">MSRSITSILKSAILAVWVGINVLVALCTLLAAYGGYIPPRIFPLAQLANMTFSGWVILSAILLAVNFIAVKRLTVMFGVTMLLCAGPLLTVFPINFNLGSPTPEEEKTSFSVLSYNVLGFRDNEEATPSWGNRTLSYIINSGADIVCLQEAAPLHGKGAYGNKAQRDSLAAIYPYYTELPDRAGETLLSKYPFKLIDTPQPDWGSGHYTAYEVNIDGHPTTVVNCHLQSIGLTPDDKELYRELTDKDTRPTKSELTKVKNDLIGKLSNAFITRAEQAQSIKDFLTGRGDNVILVGDFNDVPGSYAYRTIKSCGLRDAYSDCAFGPIITYNTNRFYFRIDHILYRGNFKAAEIKRGNIRSSDHYPLTATFIRDNKE</sequence>
<feature type="domain" description="Endonuclease/exonuclease/phosphatase" evidence="10">
    <location>
        <begin position="113"/>
        <end position="362"/>
    </location>
</feature>
<comment type="caution">
    <text evidence="11">The sequence shown here is derived from an EMBL/GenBank/DDBJ whole genome shotgun (WGS) entry which is preliminary data.</text>
</comment>
<keyword evidence="4" id="KW-0479">Metal-binding</keyword>
<evidence type="ECO:0000313" key="12">
    <source>
        <dbReference type="Proteomes" id="UP001565200"/>
    </source>
</evidence>
<evidence type="ECO:0000256" key="1">
    <source>
        <dbReference type="ARBA" id="ARBA00001936"/>
    </source>
</evidence>
<feature type="transmembrane region" description="Helical" evidence="9">
    <location>
        <begin position="12"/>
        <end position="35"/>
    </location>
</feature>
<name>A0ABV4CXR3_9BACT</name>
<reference evidence="11 12" key="1">
    <citation type="submission" date="2024-03" db="EMBL/GenBank/DDBJ databases">
        <title>Mouse gut bacterial collection (mGBC) of GemPharmatech.</title>
        <authorList>
            <person name="He Y."/>
            <person name="Dong L."/>
            <person name="Wu D."/>
            <person name="Gao X."/>
            <person name="Lin Z."/>
        </authorList>
    </citation>
    <scope>NUCLEOTIDE SEQUENCE [LARGE SCALE GENOMIC DNA]</scope>
    <source>
        <strain evidence="11 12">54-13</strain>
    </source>
</reference>
<keyword evidence="6" id="KW-0378">Hydrolase</keyword>
<evidence type="ECO:0000259" key="10">
    <source>
        <dbReference type="Pfam" id="PF03372"/>
    </source>
</evidence>
<keyword evidence="8" id="KW-0234">DNA repair</keyword>
<comment type="cofactor">
    <cofactor evidence="2">
        <name>Mg(2+)</name>
        <dbReference type="ChEBI" id="CHEBI:18420"/>
    </cofactor>
</comment>
<keyword evidence="7" id="KW-0460">Magnesium</keyword>
<dbReference type="PANTHER" id="PTHR15822:SF4">
    <property type="entry name" value="TYROSYL-DNA PHOSPHODIESTERASE 2"/>
    <property type="match status" value="1"/>
</dbReference>
<keyword evidence="11" id="KW-0255">Endonuclease</keyword>
<feature type="transmembrane region" description="Helical" evidence="9">
    <location>
        <begin position="47"/>
        <end position="68"/>
    </location>
</feature>
<organism evidence="11 12">
    <name type="scientific">Heminiphilus faecis</name>
    <dbReference type="NCBI Taxonomy" id="2601703"/>
    <lineage>
        <taxon>Bacteria</taxon>
        <taxon>Pseudomonadati</taxon>
        <taxon>Bacteroidota</taxon>
        <taxon>Bacteroidia</taxon>
        <taxon>Bacteroidales</taxon>
        <taxon>Muribaculaceae</taxon>
        <taxon>Heminiphilus</taxon>
    </lineage>
</organism>
<dbReference type="PANTHER" id="PTHR15822">
    <property type="entry name" value="TRAF AND TNF RECEPTOR-ASSOCIATED PROTEIN"/>
    <property type="match status" value="1"/>
</dbReference>
<dbReference type="InterPro" id="IPR005135">
    <property type="entry name" value="Endo/exonuclease/phosphatase"/>
</dbReference>
<dbReference type="Gene3D" id="3.60.10.10">
    <property type="entry name" value="Endonuclease/exonuclease/phosphatase"/>
    <property type="match status" value="1"/>
</dbReference>
<evidence type="ECO:0000313" key="11">
    <source>
        <dbReference type="EMBL" id="MEY8246198.1"/>
    </source>
</evidence>
<evidence type="ECO:0000256" key="4">
    <source>
        <dbReference type="ARBA" id="ARBA00022723"/>
    </source>
</evidence>
<dbReference type="InterPro" id="IPR051547">
    <property type="entry name" value="TDP2-like"/>
</dbReference>
<evidence type="ECO:0000256" key="8">
    <source>
        <dbReference type="ARBA" id="ARBA00023204"/>
    </source>
</evidence>
<protein>
    <submittedName>
        <fullName evidence="11">Endonuclease/exonuclease/phosphatase family protein</fullName>
    </submittedName>
</protein>
<dbReference type="Proteomes" id="UP001565200">
    <property type="component" value="Unassembled WGS sequence"/>
</dbReference>
<dbReference type="InterPro" id="IPR036691">
    <property type="entry name" value="Endo/exonu/phosph_ase_sf"/>
</dbReference>
<evidence type="ECO:0000256" key="9">
    <source>
        <dbReference type="SAM" id="Phobius"/>
    </source>
</evidence>
<keyword evidence="9" id="KW-0812">Transmembrane</keyword>
<feature type="transmembrane region" description="Helical" evidence="9">
    <location>
        <begin position="75"/>
        <end position="96"/>
    </location>
</feature>
<proteinExistence type="predicted"/>
<keyword evidence="5" id="KW-0227">DNA damage</keyword>
<keyword evidence="3" id="KW-0540">Nuclease</keyword>
<dbReference type="CDD" id="cd09084">
    <property type="entry name" value="EEP-2"/>
    <property type="match status" value="1"/>
</dbReference>
<dbReference type="SUPFAM" id="SSF56219">
    <property type="entry name" value="DNase I-like"/>
    <property type="match status" value="1"/>
</dbReference>
<accession>A0ABV4CXR3</accession>
<keyword evidence="9" id="KW-1133">Transmembrane helix</keyword>
<comment type="cofactor">
    <cofactor evidence="1">
        <name>Mn(2+)</name>
        <dbReference type="ChEBI" id="CHEBI:29035"/>
    </cofactor>
</comment>
<dbReference type="GO" id="GO:0004519">
    <property type="term" value="F:endonuclease activity"/>
    <property type="evidence" value="ECO:0007669"/>
    <property type="project" value="UniProtKB-KW"/>
</dbReference>
<gene>
    <name evidence="11" type="ORF">AAK873_11315</name>
</gene>
<keyword evidence="9" id="KW-0472">Membrane</keyword>
<keyword evidence="12" id="KW-1185">Reference proteome</keyword>
<evidence type="ECO:0000256" key="3">
    <source>
        <dbReference type="ARBA" id="ARBA00022722"/>
    </source>
</evidence>
<dbReference type="EMBL" id="JBCLPP010000036">
    <property type="protein sequence ID" value="MEY8246198.1"/>
    <property type="molecule type" value="Genomic_DNA"/>
</dbReference>
<dbReference type="RefSeq" id="WP_121699468.1">
    <property type="nucleotide sequence ID" value="NZ_JBCLPP010000036.1"/>
</dbReference>
<dbReference type="Pfam" id="PF03372">
    <property type="entry name" value="Exo_endo_phos"/>
    <property type="match status" value="1"/>
</dbReference>
<evidence type="ECO:0000256" key="6">
    <source>
        <dbReference type="ARBA" id="ARBA00022801"/>
    </source>
</evidence>
<evidence type="ECO:0000256" key="7">
    <source>
        <dbReference type="ARBA" id="ARBA00022842"/>
    </source>
</evidence>
<evidence type="ECO:0000256" key="2">
    <source>
        <dbReference type="ARBA" id="ARBA00001946"/>
    </source>
</evidence>
<evidence type="ECO:0000256" key="5">
    <source>
        <dbReference type="ARBA" id="ARBA00022763"/>
    </source>
</evidence>